<comment type="caution">
    <text evidence="2">The sequence shown here is derived from an EMBL/GenBank/DDBJ whole genome shotgun (WGS) entry which is preliminary data.</text>
</comment>
<reference evidence="2" key="1">
    <citation type="journal article" date="2022" name="bioRxiv">
        <title>Sequencing and chromosome-scale assembly of the giantPleurodeles waltlgenome.</title>
        <authorList>
            <person name="Brown T."/>
            <person name="Elewa A."/>
            <person name="Iarovenko S."/>
            <person name="Subramanian E."/>
            <person name="Araus A.J."/>
            <person name="Petzold A."/>
            <person name="Susuki M."/>
            <person name="Suzuki K.-i.T."/>
            <person name="Hayashi T."/>
            <person name="Toyoda A."/>
            <person name="Oliveira C."/>
            <person name="Osipova E."/>
            <person name="Leigh N.D."/>
            <person name="Simon A."/>
            <person name="Yun M.H."/>
        </authorList>
    </citation>
    <scope>NUCLEOTIDE SEQUENCE</scope>
    <source>
        <strain evidence="2">20211129_DDA</strain>
        <tissue evidence="2">Liver</tissue>
    </source>
</reference>
<keyword evidence="3" id="KW-1185">Reference proteome</keyword>
<gene>
    <name evidence="2" type="ORF">NDU88_004586</name>
</gene>
<dbReference type="EMBL" id="JANPWB010000015">
    <property type="protein sequence ID" value="KAJ1091462.1"/>
    <property type="molecule type" value="Genomic_DNA"/>
</dbReference>
<evidence type="ECO:0000256" key="1">
    <source>
        <dbReference type="SAM" id="MobiDB-lite"/>
    </source>
</evidence>
<organism evidence="2 3">
    <name type="scientific">Pleurodeles waltl</name>
    <name type="common">Iberian ribbed newt</name>
    <dbReference type="NCBI Taxonomy" id="8319"/>
    <lineage>
        <taxon>Eukaryota</taxon>
        <taxon>Metazoa</taxon>
        <taxon>Chordata</taxon>
        <taxon>Craniata</taxon>
        <taxon>Vertebrata</taxon>
        <taxon>Euteleostomi</taxon>
        <taxon>Amphibia</taxon>
        <taxon>Batrachia</taxon>
        <taxon>Caudata</taxon>
        <taxon>Salamandroidea</taxon>
        <taxon>Salamandridae</taxon>
        <taxon>Pleurodelinae</taxon>
        <taxon>Pleurodeles</taxon>
    </lineage>
</organism>
<name>A0AAV7LK94_PLEWA</name>
<proteinExistence type="predicted"/>
<evidence type="ECO:0000313" key="3">
    <source>
        <dbReference type="Proteomes" id="UP001066276"/>
    </source>
</evidence>
<feature type="region of interest" description="Disordered" evidence="1">
    <location>
        <begin position="1"/>
        <end position="37"/>
    </location>
</feature>
<accession>A0AAV7LK94</accession>
<dbReference type="Proteomes" id="UP001066276">
    <property type="component" value="Chromosome 11"/>
</dbReference>
<protein>
    <submittedName>
        <fullName evidence="2">Uncharacterized protein</fullName>
    </submittedName>
</protein>
<evidence type="ECO:0000313" key="2">
    <source>
        <dbReference type="EMBL" id="KAJ1091462.1"/>
    </source>
</evidence>
<dbReference type="AlphaFoldDB" id="A0AAV7LK94"/>
<sequence length="121" mass="13318">MDRSPRDQAGDGTTWSGPPSKWQPGAAGGARDQQLGWGSVAPSCMKRCRPSLTRCRMREEATWWKEQPGWRPEEIREERRWETVGLGARAVSRAYGVCRSGLMCASGPEEKRVAAGTSGPL</sequence>